<reference evidence="3" key="1">
    <citation type="submission" date="2025-08" db="UniProtKB">
        <authorList>
            <consortium name="RefSeq"/>
        </authorList>
    </citation>
    <scope>IDENTIFICATION</scope>
</reference>
<dbReference type="OMA" id="NCMEASN"/>
<evidence type="ECO:0000313" key="3">
    <source>
        <dbReference type="RefSeq" id="XP_010261656.1"/>
    </source>
</evidence>
<dbReference type="Proteomes" id="UP000189703">
    <property type="component" value="Unplaced"/>
</dbReference>
<proteinExistence type="predicted"/>
<keyword evidence="2" id="KW-1185">Reference proteome</keyword>
<dbReference type="AlphaFoldDB" id="A0A1U8A3J5"/>
<dbReference type="OrthoDB" id="690994at2759"/>
<dbReference type="RefSeq" id="XP_010261656.1">
    <property type="nucleotide sequence ID" value="XM_010263354.1"/>
</dbReference>
<dbReference type="GeneID" id="104600432"/>
<dbReference type="KEGG" id="nnu:104600432"/>
<evidence type="ECO:0000256" key="1">
    <source>
        <dbReference type="SAM" id="MobiDB-lite"/>
    </source>
</evidence>
<dbReference type="PANTHER" id="PTHR35704">
    <property type="entry name" value="OS02G0254600 PROTEIN"/>
    <property type="match status" value="1"/>
</dbReference>
<evidence type="ECO:0000313" key="2">
    <source>
        <dbReference type="Proteomes" id="UP000189703"/>
    </source>
</evidence>
<organism evidence="2 3">
    <name type="scientific">Nelumbo nucifera</name>
    <name type="common">Sacred lotus</name>
    <dbReference type="NCBI Taxonomy" id="4432"/>
    <lineage>
        <taxon>Eukaryota</taxon>
        <taxon>Viridiplantae</taxon>
        <taxon>Streptophyta</taxon>
        <taxon>Embryophyta</taxon>
        <taxon>Tracheophyta</taxon>
        <taxon>Spermatophyta</taxon>
        <taxon>Magnoliopsida</taxon>
        <taxon>Proteales</taxon>
        <taxon>Nelumbonaceae</taxon>
        <taxon>Nelumbo</taxon>
    </lineage>
</organism>
<name>A0A1U8A3J5_NELNU</name>
<accession>A0A1U8A3J5</accession>
<gene>
    <name evidence="3" type="primary">LOC104600432</name>
</gene>
<dbReference type="eggNOG" id="ENOG502S76Q">
    <property type="taxonomic scope" value="Eukaryota"/>
</dbReference>
<protein>
    <submittedName>
        <fullName evidence="3">Uncharacterized protein LOC104600432</fullName>
    </submittedName>
</protein>
<dbReference type="PANTHER" id="PTHR35704:SF1">
    <property type="entry name" value="OS02G0254600 PROTEIN"/>
    <property type="match status" value="1"/>
</dbReference>
<sequence>MGNCLETWKHGQQGEKKEHQEDEELKVGGEAKEDFGKSGFRVKLVLTREELEWLMLQLKEKGGKKLEYILGEIENGRGGKVEGWKPSLESIMEDPEVYEMDK</sequence>
<feature type="compositionally biased region" description="Basic and acidic residues" evidence="1">
    <location>
        <begin position="7"/>
        <end position="23"/>
    </location>
</feature>
<dbReference type="FunCoup" id="A0A1U8A3J5">
    <property type="interactions" value="234"/>
</dbReference>
<feature type="region of interest" description="Disordered" evidence="1">
    <location>
        <begin position="1"/>
        <end position="23"/>
    </location>
</feature>